<dbReference type="eggNOG" id="COG2885">
    <property type="taxonomic scope" value="Bacteria"/>
</dbReference>
<keyword evidence="8" id="KW-1185">Reference proteome</keyword>
<evidence type="ECO:0000256" key="5">
    <source>
        <dbReference type="SAM" id="SignalP"/>
    </source>
</evidence>
<keyword evidence="2 4" id="KW-0472">Membrane</keyword>
<gene>
    <name evidence="7" type="ORF">ATO12_19420</name>
</gene>
<dbReference type="InterPro" id="IPR006665">
    <property type="entry name" value="OmpA-like"/>
</dbReference>
<feature type="domain" description="OmpA-like" evidence="6">
    <location>
        <begin position="300"/>
        <end position="415"/>
    </location>
</feature>
<dbReference type="InterPro" id="IPR050330">
    <property type="entry name" value="Bact_OuterMem_StrucFunc"/>
</dbReference>
<dbReference type="PRINTS" id="PR01021">
    <property type="entry name" value="OMPADOMAIN"/>
</dbReference>
<dbReference type="PANTHER" id="PTHR30329:SF21">
    <property type="entry name" value="LIPOPROTEIN YIAD-RELATED"/>
    <property type="match status" value="1"/>
</dbReference>
<dbReference type="InterPro" id="IPR036737">
    <property type="entry name" value="OmpA-like_sf"/>
</dbReference>
<dbReference type="EMBL" id="AQRA01000006">
    <property type="protein sequence ID" value="EZH73176.1"/>
    <property type="molecule type" value="Genomic_DNA"/>
</dbReference>
<dbReference type="STRING" id="1317122.ATO12_19420"/>
<protein>
    <recommendedName>
        <fullName evidence="6">OmpA-like domain-containing protein</fullName>
    </recommendedName>
</protein>
<reference evidence="7 8" key="1">
    <citation type="submission" date="2014-04" db="EMBL/GenBank/DDBJ databases">
        <title>Aquimarina sp. 22II-S11-z7 Genome Sequencing.</title>
        <authorList>
            <person name="Lai Q."/>
        </authorList>
    </citation>
    <scope>NUCLEOTIDE SEQUENCE [LARGE SCALE GENOMIC DNA]</scope>
    <source>
        <strain evidence="7 8">22II-S11-z7</strain>
    </source>
</reference>
<dbReference type="InterPro" id="IPR006664">
    <property type="entry name" value="OMP_bac"/>
</dbReference>
<feature type="chain" id="PRO_5001515688" description="OmpA-like domain-containing protein" evidence="5">
    <location>
        <begin position="22"/>
        <end position="415"/>
    </location>
</feature>
<accession>A0A023BT43</accession>
<feature type="signal peptide" evidence="5">
    <location>
        <begin position="1"/>
        <end position="21"/>
    </location>
</feature>
<evidence type="ECO:0000313" key="7">
    <source>
        <dbReference type="EMBL" id="EZH73176.1"/>
    </source>
</evidence>
<dbReference type="CDD" id="cd07185">
    <property type="entry name" value="OmpA_C-like"/>
    <property type="match status" value="1"/>
</dbReference>
<dbReference type="Pfam" id="PF00691">
    <property type="entry name" value="OmpA"/>
    <property type="match status" value="1"/>
</dbReference>
<dbReference type="Gene3D" id="3.30.1330.60">
    <property type="entry name" value="OmpA-like domain"/>
    <property type="match status" value="1"/>
</dbReference>
<evidence type="ECO:0000256" key="4">
    <source>
        <dbReference type="PROSITE-ProRule" id="PRU00473"/>
    </source>
</evidence>
<evidence type="ECO:0000256" key="1">
    <source>
        <dbReference type="ARBA" id="ARBA00004442"/>
    </source>
</evidence>
<keyword evidence="5" id="KW-0732">Signal</keyword>
<dbReference type="Proteomes" id="UP000023541">
    <property type="component" value="Unassembled WGS sequence"/>
</dbReference>
<evidence type="ECO:0000313" key="8">
    <source>
        <dbReference type="Proteomes" id="UP000023541"/>
    </source>
</evidence>
<evidence type="ECO:0000259" key="6">
    <source>
        <dbReference type="PROSITE" id="PS51123"/>
    </source>
</evidence>
<evidence type="ECO:0000256" key="3">
    <source>
        <dbReference type="ARBA" id="ARBA00023237"/>
    </source>
</evidence>
<comment type="subcellular location">
    <subcellularLocation>
        <location evidence="1">Cell outer membrane</location>
    </subcellularLocation>
</comment>
<organism evidence="7 8">
    <name type="scientific">Aquimarina atlantica</name>
    <dbReference type="NCBI Taxonomy" id="1317122"/>
    <lineage>
        <taxon>Bacteria</taxon>
        <taxon>Pseudomonadati</taxon>
        <taxon>Bacteroidota</taxon>
        <taxon>Flavobacteriia</taxon>
        <taxon>Flavobacteriales</taxon>
        <taxon>Flavobacteriaceae</taxon>
        <taxon>Aquimarina</taxon>
    </lineage>
</organism>
<dbReference type="SUPFAM" id="SSF103088">
    <property type="entry name" value="OmpA-like"/>
    <property type="match status" value="1"/>
</dbReference>
<dbReference type="PANTHER" id="PTHR30329">
    <property type="entry name" value="STATOR ELEMENT OF FLAGELLAR MOTOR COMPLEX"/>
    <property type="match status" value="1"/>
</dbReference>
<dbReference type="GO" id="GO:0009279">
    <property type="term" value="C:cell outer membrane"/>
    <property type="evidence" value="ECO:0007669"/>
    <property type="project" value="UniProtKB-SubCell"/>
</dbReference>
<dbReference type="RefSeq" id="WP_034242956.1">
    <property type="nucleotide sequence ID" value="NZ_AQRA01000006.1"/>
</dbReference>
<proteinExistence type="predicted"/>
<name>A0A023BT43_9FLAO</name>
<evidence type="ECO:0000256" key="2">
    <source>
        <dbReference type="ARBA" id="ARBA00023136"/>
    </source>
</evidence>
<keyword evidence="3" id="KW-0998">Cell outer membrane</keyword>
<dbReference type="AlphaFoldDB" id="A0A023BT43"/>
<dbReference type="PROSITE" id="PS51123">
    <property type="entry name" value="OMPA_2"/>
    <property type="match status" value="1"/>
</dbReference>
<comment type="caution">
    <text evidence="7">The sequence shown here is derived from an EMBL/GenBank/DDBJ whole genome shotgun (WGS) entry which is preliminary data.</text>
</comment>
<sequence>MKTTKTLCFLIVLFGITTSNAQLLERLGKKAEEAAKRTIEKRVEQETEKKTNKGLDDIFEGKKKKRKKKKKKRGVIIGSSEEYEINRASDFTSGNIVVFEDNFTNDQQGDFPSKWDTNGSGEIVKVDGKKWLRLGGNSKYVPTIEESLPENYTIEFDLLTQGLDKKTSSQAWIKLLLEDNTGFQRSKNWCMAELSPCQFIESPGVVEKVTNGQRQIRNKIGKDYRTAIQGMSHIAIAVNKTRMRVWLNENKIVDVPRLVPQKANVFKLHTKGLRDASDKDEVYISNIKIAKSGQDNRSKLITEGRLSTNAILFKTGSSTITGGSETIIKEVATALQSLPDMKIKIIGHTDADGNAESNRKLSEQRAKAVKMILVEQYDIRFSRVQIEGKGEANPIADNTSKAGKAKNRRVEFIKI</sequence>
<dbReference type="OrthoDB" id="9800869at2"/>